<keyword evidence="1" id="KW-1003">Cell membrane</keyword>
<feature type="transmembrane region" description="Helical" evidence="1">
    <location>
        <begin position="58"/>
        <end position="80"/>
    </location>
</feature>
<feature type="compositionally biased region" description="Low complexity" evidence="2">
    <location>
        <begin position="311"/>
        <end position="321"/>
    </location>
</feature>
<dbReference type="PROSITE" id="PS50895">
    <property type="entry name" value="SURF1"/>
    <property type="match status" value="1"/>
</dbReference>
<dbReference type="CDD" id="cd06662">
    <property type="entry name" value="SURF1"/>
    <property type="match status" value="1"/>
</dbReference>
<dbReference type="InterPro" id="IPR002994">
    <property type="entry name" value="Surf1/Shy1"/>
</dbReference>
<feature type="region of interest" description="Disordered" evidence="2">
    <location>
        <begin position="1"/>
        <end position="53"/>
    </location>
</feature>
<name>A0A021VVD5_9CELL</name>
<feature type="transmembrane region" description="Helical" evidence="1">
    <location>
        <begin position="270"/>
        <end position="288"/>
    </location>
</feature>
<keyword evidence="4" id="KW-1185">Reference proteome</keyword>
<sequence length="349" mass="36776">MELAHDPRRTVGDTGPMTAPPSTPEPAALPRADDDAPVPGADDHAGTGGDPAEDRRRWALTVLVAVLVAAGCVAAGVWQWSRHAERSAAVAVVERNFAAPVGDLADLVEPGTPLPPDAVWRRAAVSGRYVGEPVLLRNRPVSGRPALHVLQPLLVQGGALDGAVLVVDRGWVRSGEDESTLLAPRAPQDPVEVVVRLRQEERSSGRDAPPGQVQEIVVEDVRAASGTPPEWPDGVALPLYGGLVTEDGAPAEGLGRLPAPATSLGTNLSYAFQWWVFALGALAAPLVLRRKERRDAAEAAEAAGVPASLGASADVVPVSRPAPRRRRRPTAEEEEDALLDAQTVRRQDP</sequence>
<dbReference type="Pfam" id="PF02104">
    <property type="entry name" value="SURF1"/>
    <property type="match status" value="1"/>
</dbReference>
<reference evidence="3 4" key="1">
    <citation type="submission" date="2014-01" db="EMBL/GenBank/DDBJ databases">
        <title>Actinotalea ferrariae CF5-4.</title>
        <authorList>
            <person name="Chen F."/>
            <person name="Li Y."/>
            <person name="Wang G."/>
        </authorList>
    </citation>
    <scope>NUCLEOTIDE SEQUENCE [LARGE SCALE GENOMIC DNA]</scope>
    <source>
        <strain evidence="3 4">CF5-4</strain>
    </source>
</reference>
<feature type="region of interest" description="Disordered" evidence="2">
    <location>
        <begin position="301"/>
        <end position="349"/>
    </location>
</feature>
<organism evidence="3 4">
    <name type="scientific">Actinotalea ferrariae CF5-4</name>
    <dbReference type="NCBI Taxonomy" id="948458"/>
    <lineage>
        <taxon>Bacteria</taxon>
        <taxon>Bacillati</taxon>
        <taxon>Actinomycetota</taxon>
        <taxon>Actinomycetes</taxon>
        <taxon>Micrococcales</taxon>
        <taxon>Cellulomonadaceae</taxon>
        <taxon>Actinotalea</taxon>
    </lineage>
</organism>
<proteinExistence type="inferred from homology"/>
<evidence type="ECO:0000256" key="1">
    <source>
        <dbReference type="RuleBase" id="RU363076"/>
    </source>
</evidence>
<feature type="compositionally biased region" description="Basic and acidic residues" evidence="2">
    <location>
        <begin position="1"/>
        <end position="11"/>
    </location>
</feature>
<dbReference type="AlphaFoldDB" id="A0A021VVD5"/>
<evidence type="ECO:0000313" key="4">
    <source>
        <dbReference type="Proteomes" id="UP000019753"/>
    </source>
</evidence>
<dbReference type="EMBL" id="AXCW01000136">
    <property type="protein sequence ID" value="EYR63032.1"/>
    <property type="molecule type" value="Genomic_DNA"/>
</dbReference>
<evidence type="ECO:0000256" key="2">
    <source>
        <dbReference type="SAM" id="MobiDB-lite"/>
    </source>
</evidence>
<evidence type="ECO:0000313" key="3">
    <source>
        <dbReference type="EMBL" id="EYR63032.1"/>
    </source>
</evidence>
<comment type="caution">
    <text evidence="3">The sequence shown here is derived from an EMBL/GenBank/DDBJ whole genome shotgun (WGS) entry which is preliminary data.</text>
</comment>
<keyword evidence="1" id="KW-0812">Transmembrane</keyword>
<keyword evidence="1" id="KW-1133">Transmembrane helix</keyword>
<gene>
    <name evidence="3" type="ORF">N866_03570</name>
</gene>
<comment type="subcellular location">
    <subcellularLocation>
        <location evidence="1">Cell membrane</location>
        <topology evidence="1">Multi-pass membrane protein</topology>
    </subcellularLocation>
</comment>
<protein>
    <recommendedName>
        <fullName evidence="1">SURF1-like protein</fullName>
    </recommendedName>
</protein>
<comment type="similarity">
    <text evidence="1">Belongs to the SURF1 family.</text>
</comment>
<accession>A0A021VVD5</accession>
<keyword evidence="1" id="KW-0472">Membrane</keyword>
<dbReference type="Proteomes" id="UP000019753">
    <property type="component" value="Unassembled WGS sequence"/>
</dbReference>
<dbReference type="GO" id="GO:0005886">
    <property type="term" value="C:plasma membrane"/>
    <property type="evidence" value="ECO:0007669"/>
    <property type="project" value="UniProtKB-SubCell"/>
</dbReference>